<proteinExistence type="predicted"/>
<keyword evidence="4" id="KW-1185">Reference proteome</keyword>
<evidence type="ECO:0000313" key="3">
    <source>
        <dbReference type="EMBL" id="RCJ26184.1"/>
    </source>
</evidence>
<comment type="caution">
    <text evidence="3">The sequence shown here is derived from an EMBL/GenBank/DDBJ whole genome shotgun (WGS) entry which is preliminary data.</text>
</comment>
<organism evidence="3 4">
    <name type="scientific">Nostoc minutum NIES-26</name>
    <dbReference type="NCBI Taxonomy" id="1844469"/>
    <lineage>
        <taxon>Bacteria</taxon>
        <taxon>Bacillati</taxon>
        <taxon>Cyanobacteriota</taxon>
        <taxon>Cyanophyceae</taxon>
        <taxon>Nostocales</taxon>
        <taxon>Nostocaceae</taxon>
        <taxon>Nostoc</taxon>
    </lineage>
</organism>
<dbReference type="Proteomes" id="UP000252107">
    <property type="component" value="Unassembled WGS sequence"/>
</dbReference>
<dbReference type="PANTHER" id="PTHR47485">
    <property type="entry name" value="THYLAKOID LUMENAL 17.4 KDA PROTEIN, CHLOROPLASTIC"/>
    <property type="match status" value="1"/>
</dbReference>
<reference evidence="3" key="1">
    <citation type="submission" date="2016-04" db="EMBL/GenBank/DDBJ databases">
        <authorList>
            <person name="Tabuchi Yagui T.R."/>
        </authorList>
    </citation>
    <scope>NUCLEOTIDE SEQUENCE [LARGE SCALE GENOMIC DNA]</scope>
    <source>
        <strain evidence="3">NIES-26</strain>
    </source>
</reference>
<keyword evidence="2" id="KW-1133">Transmembrane helix</keyword>
<dbReference type="PANTHER" id="PTHR47485:SF1">
    <property type="entry name" value="THYLAKOID LUMENAL 17.4 KDA PROTEIN, CHLOROPLASTIC"/>
    <property type="match status" value="1"/>
</dbReference>
<dbReference type="Gene3D" id="2.160.20.80">
    <property type="entry name" value="E3 ubiquitin-protein ligase SopA"/>
    <property type="match status" value="2"/>
</dbReference>
<dbReference type="EMBL" id="LXQD01000309">
    <property type="protein sequence ID" value="RCJ26184.1"/>
    <property type="molecule type" value="Genomic_DNA"/>
</dbReference>
<gene>
    <name evidence="3" type="ORF">A6770_26600</name>
</gene>
<keyword evidence="1" id="KW-0677">Repeat</keyword>
<evidence type="ECO:0000256" key="2">
    <source>
        <dbReference type="SAM" id="Phobius"/>
    </source>
</evidence>
<dbReference type="Pfam" id="PF00805">
    <property type="entry name" value="Pentapeptide"/>
    <property type="match status" value="2"/>
</dbReference>
<feature type="transmembrane region" description="Helical" evidence="2">
    <location>
        <begin position="300"/>
        <end position="319"/>
    </location>
</feature>
<protein>
    <recommendedName>
        <fullName evidence="5">Low-complexity protein</fullName>
    </recommendedName>
</protein>
<feature type="transmembrane region" description="Helical" evidence="2">
    <location>
        <begin position="263"/>
        <end position="280"/>
    </location>
</feature>
<feature type="transmembrane region" description="Helical" evidence="2">
    <location>
        <begin position="239"/>
        <end position="256"/>
    </location>
</feature>
<keyword evidence="2" id="KW-0812">Transmembrane</keyword>
<feature type="transmembrane region" description="Helical" evidence="2">
    <location>
        <begin position="206"/>
        <end position="227"/>
    </location>
</feature>
<accession>A0A367QS96</accession>
<name>A0A367QS96_9NOSO</name>
<dbReference type="InterPro" id="IPR001646">
    <property type="entry name" value="5peptide_repeat"/>
</dbReference>
<dbReference type="AlphaFoldDB" id="A0A367QS96"/>
<sequence length="322" mass="34570">MTQPLSPEKLAELFQAIDNQPTGKLSELARIAGLNLAEDYIGADLSGEDLSEDNLSGANLSGANLSGANLSGANLSGANLSGANLSGANLSGANLSGITLCGADLREANLTEAYLYQADLRKVNLTEAILYKVDLREASLIGANLRKANLREANLTNTNLYKADLNETNLIGTDLYSEKANIHESVLIDNNSAFNNNFIQDKFETIIVLGLLCLSIPITTLLIKLLTKHGLDLIVLPERVKLTISGVLSMICLIIIKQQAKKSAFFLASILVTFFLFLFINPELLAGLPIFDDVDIKNLTVIGIFSSTFVLLSTLLLGVDDN</sequence>
<dbReference type="SUPFAM" id="SSF141571">
    <property type="entry name" value="Pentapeptide repeat-like"/>
    <property type="match status" value="1"/>
</dbReference>
<keyword evidence="2" id="KW-0472">Membrane</keyword>
<evidence type="ECO:0000256" key="1">
    <source>
        <dbReference type="ARBA" id="ARBA00022737"/>
    </source>
</evidence>
<evidence type="ECO:0008006" key="5">
    <source>
        <dbReference type="Google" id="ProtNLM"/>
    </source>
</evidence>
<evidence type="ECO:0000313" key="4">
    <source>
        <dbReference type="Proteomes" id="UP000252107"/>
    </source>
</evidence>